<comment type="similarity">
    <text evidence="1">Belongs to the oxygen-dependent FAD-linked oxidoreductase family.</text>
</comment>
<evidence type="ECO:0000256" key="5">
    <source>
        <dbReference type="SAM" id="SignalP"/>
    </source>
</evidence>
<evidence type="ECO:0000313" key="7">
    <source>
        <dbReference type="Proteomes" id="UP000504637"/>
    </source>
</evidence>
<dbReference type="GeneID" id="54364499"/>
<keyword evidence="3" id="KW-0274">FAD</keyword>
<organism evidence="8">
    <name type="scientific">Dissoconium aciculare CBS 342.82</name>
    <dbReference type="NCBI Taxonomy" id="1314786"/>
    <lineage>
        <taxon>Eukaryota</taxon>
        <taxon>Fungi</taxon>
        <taxon>Dikarya</taxon>
        <taxon>Ascomycota</taxon>
        <taxon>Pezizomycotina</taxon>
        <taxon>Dothideomycetes</taxon>
        <taxon>Dothideomycetidae</taxon>
        <taxon>Mycosphaerellales</taxon>
        <taxon>Dissoconiaceae</taxon>
        <taxon>Dissoconium</taxon>
    </lineage>
</organism>
<proteinExistence type="inferred from homology"/>
<evidence type="ECO:0000313" key="8">
    <source>
        <dbReference type="RefSeq" id="XP_033454956.1"/>
    </source>
</evidence>
<dbReference type="Gene3D" id="3.30.465.10">
    <property type="match status" value="1"/>
</dbReference>
<feature type="chain" id="PRO_5027090307" evidence="5">
    <location>
        <begin position="21"/>
        <end position="511"/>
    </location>
</feature>
<accession>A0A6J3LPX6</accession>
<evidence type="ECO:0000256" key="3">
    <source>
        <dbReference type="ARBA" id="ARBA00022827"/>
    </source>
</evidence>
<evidence type="ECO:0000259" key="6">
    <source>
        <dbReference type="PROSITE" id="PS51387"/>
    </source>
</evidence>
<keyword evidence="5" id="KW-0732">Signal</keyword>
<feature type="signal peptide" evidence="5">
    <location>
        <begin position="1"/>
        <end position="20"/>
    </location>
</feature>
<dbReference type="Proteomes" id="UP000504637">
    <property type="component" value="Unplaced"/>
</dbReference>
<reference evidence="8" key="3">
    <citation type="submission" date="2025-08" db="UniProtKB">
        <authorList>
            <consortium name="RefSeq"/>
        </authorList>
    </citation>
    <scope>IDENTIFICATION</scope>
    <source>
        <strain evidence="8">CBS 342.82</strain>
    </source>
</reference>
<reference evidence="8" key="2">
    <citation type="submission" date="2020-04" db="EMBL/GenBank/DDBJ databases">
        <authorList>
            <consortium name="NCBI Genome Project"/>
        </authorList>
    </citation>
    <scope>NUCLEOTIDE SEQUENCE</scope>
    <source>
        <strain evidence="8">CBS 342.82</strain>
    </source>
</reference>
<dbReference type="OrthoDB" id="2151789at2759"/>
<dbReference type="Pfam" id="PF01565">
    <property type="entry name" value="FAD_binding_4"/>
    <property type="match status" value="1"/>
</dbReference>
<reference evidence="8" key="1">
    <citation type="submission" date="2020-01" db="EMBL/GenBank/DDBJ databases">
        <authorList>
            <consortium name="DOE Joint Genome Institute"/>
            <person name="Haridas S."/>
            <person name="Albert R."/>
            <person name="Binder M."/>
            <person name="Bloem J."/>
            <person name="Labutti K."/>
            <person name="Salamov A."/>
            <person name="Andreopoulos B."/>
            <person name="Baker S.E."/>
            <person name="Barry K."/>
            <person name="Bills G."/>
            <person name="Bluhm B.H."/>
            <person name="Cannon C."/>
            <person name="Castanera R."/>
            <person name="Culley D.E."/>
            <person name="Daum C."/>
            <person name="Ezra D."/>
            <person name="Gonzalez J.B."/>
            <person name="Henrissat B."/>
            <person name="Kuo A."/>
            <person name="Liang C."/>
            <person name="Lipzen A."/>
            <person name="Lutzoni F."/>
            <person name="Magnuson J."/>
            <person name="Mondo S."/>
            <person name="Nolan M."/>
            <person name="Ohm R."/>
            <person name="Pangilinan J."/>
            <person name="Park H.-J."/>
            <person name="Ramirez L."/>
            <person name="Alfaro M."/>
            <person name="Sun H."/>
            <person name="Tritt A."/>
            <person name="Yoshinaga Y."/>
            <person name="Zwiers L.-H."/>
            <person name="Turgeon B.G."/>
            <person name="Goodwin S.B."/>
            <person name="Spatafora J.W."/>
            <person name="Crous P.W."/>
            <person name="Grigoriev I.V."/>
        </authorList>
    </citation>
    <scope>NUCLEOTIDE SEQUENCE</scope>
    <source>
        <strain evidence="8">CBS 342.82</strain>
    </source>
</reference>
<keyword evidence="7" id="KW-1185">Reference proteome</keyword>
<dbReference type="PROSITE" id="PS51387">
    <property type="entry name" value="FAD_PCMH"/>
    <property type="match status" value="1"/>
</dbReference>
<feature type="domain" description="FAD-binding PCMH-type" evidence="6">
    <location>
        <begin position="63"/>
        <end position="236"/>
    </location>
</feature>
<dbReference type="InterPro" id="IPR036318">
    <property type="entry name" value="FAD-bd_PCMH-like_sf"/>
</dbReference>
<dbReference type="InterPro" id="IPR016169">
    <property type="entry name" value="FAD-bd_PCMH_sub2"/>
</dbReference>
<dbReference type="PANTHER" id="PTHR42973:SF54">
    <property type="entry name" value="FAD-BINDING PCMH-TYPE DOMAIN-CONTAINING PROTEIN"/>
    <property type="match status" value="1"/>
</dbReference>
<sequence>MLRLRLALLPLLAIHGFAESSYQYGGQTSSACEQACTQLRTLLPSNTYYTNATVNPYWAGQIQDIQPTCFFAPSTAAEISTIVKVVKKNRCQFAIRSGGHSGIPGANNLAGGLVVDLGRLREVTLSADKQSARVGAGSRWSDVYSRLDPYNVTVVGGRVASVGVGGLLLGGGISYFSGLYGFACDNVLNYEVVLADGSIANANADSPQYADLFRALQGGTNNFGVVTRFDLRAYPYQGVNGGLVVWPDAPQVESEVVDAFVSFAQHAPGDARAHDFLAITGQPTGEYIWSAGLYYTKPYTERPTIFDPFYTAHLNATTLVSTLRNTNHTDLTWELENTAPYGARNQFWTNTYHVDAALIHDSVAIYREESARANAALVSRGFPNASTSYSIQHLTSEILTPGSSGPTRARNVLGLSAADAPLVLVSVTSPWTSAAKDSIIIGSMQRVIARTDALARQRRLSHDFKYANYAHPGAKVFEGYGAANHAFLRRASKKYDPEGIWQKLVPGGFKL</sequence>
<dbReference type="InterPro" id="IPR050416">
    <property type="entry name" value="FAD-linked_Oxidoreductase"/>
</dbReference>
<dbReference type="RefSeq" id="XP_033454956.1">
    <property type="nucleotide sequence ID" value="XM_033606699.1"/>
</dbReference>
<dbReference type="GO" id="GO:0071949">
    <property type="term" value="F:FAD binding"/>
    <property type="evidence" value="ECO:0007669"/>
    <property type="project" value="InterPro"/>
</dbReference>
<evidence type="ECO:0000256" key="2">
    <source>
        <dbReference type="ARBA" id="ARBA00022630"/>
    </source>
</evidence>
<dbReference type="SUPFAM" id="SSF56176">
    <property type="entry name" value="FAD-binding/transporter-associated domain-like"/>
    <property type="match status" value="1"/>
</dbReference>
<dbReference type="AlphaFoldDB" id="A0A6J3LPX6"/>
<name>A0A6J3LPX6_9PEZI</name>
<evidence type="ECO:0000256" key="1">
    <source>
        <dbReference type="ARBA" id="ARBA00005466"/>
    </source>
</evidence>
<dbReference type="InterPro" id="IPR006094">
    <property type="entry name" value="Oxid_FAD_bind_N"/>
</dbReference>
<keyword evidence="4" id="KW-0560">Oxidoreductase</keyword>
<protein>
    <submittedName>
        <fullName evidence="8">FAD-binding domain-containing protein</fullName>
    </submittedName>
</protein>
<dbReference type="PANTHER" id="PTHR42973">
    <property type="entry name" value="BINDING OXIDOREDUCTASE, PUTATIVE (AFU_ORTHOLOGUE AFUA_1G17690)-RELATED"/>
    <property type="match status" value="1"/>
</dbReference>
<dbReference type="InterPro" id="IPR016166">
    <property type="entry name" value="FAD-bd_PCMH"/>
</dbReference>
<dbReference type="GO" id="GO:0016491">
    <property type="term" value="F:oxidoreductase activity"/>
    <property type="evidence" value="ECO:0007669"/>
    <property type="project" value="UniProtKB-KW"/>
</dbReference>
<dbReference type="PROSITE" id="PS51257">
    <property type="entry name" value="PROKAR_LIPOPROTEIN"/>
    <property type="match status" value="1"/>
</dbReference>
<keyword evidence="2" id="KW-0285">Flavoprotein</keyword>
<gene>
    <name evidence="8" type="ORF">K489DRAFT_391469</name>
</gene>
<evidence type="ECO:0000256" key="4">
    <source>
        <dbReference type="ARBA" id="ARBA00023002"/>
    </source>
</evidence>